<name>A0A2K3KP53_TRIPR</name>
<dbReference type="Proteomes" id="UP000236291">
    <property type="component" value="Unassembled WGS sequence"/>
</dbReference>
<dbReference type="EMBL" id="ASHM01221389">
    <property type="protein sequence ID" value="PNX68075.1"/>
    <property type="molecule type" value="Genomic_DNA"/>
</dbReference>
<comment type="caution">
    <text evidence="1">The sequence shown here is derived from an EMBL/GenBank/DDBJ whole genome shotgun (WGS) entry which is preliminary data.</text>
</comment>
<evidence type="ECO:0000313" key="2">
    <source>
        <dbReference type="Proteomes" id="UP000236291"/>
    </source>
</evidence>
<evidence type="ECO:0000313" key="1">
    <source>
        <dbReference type="EMBL" id="PNX68075.1"/>
    </source>
</evidence>
<feature type="non-terminal residue" evidence="1">
    <location>
        <position position="1"/>
    </location>
</feature>
<reference evidence="1 2" key="1">
    <citation type="journal article" date="2014" name="Am. J. Bot.">
        <title>Genome assembly and annotation for red clover (Trifolium pratense; Fabaceae).</title>
        <authorList>
            <person name="Istvanek J."/>
            <person name="Jaros M."/>
            <person name="Krenek A."/>
            <person name="Repkova J."/>
        </authorList>
    </citation>
    <scope>NUCLEOTIDE SEQUENCE [LARGE SCALE GENOMIC DNA]</scope>
    <source>
        <strain evidence="2">cv. Tatra</strain>
        <tissue evidence="1">Young leaves</tissue>
    </source>
</reference>
<sequence>RCASFLVDQGSGVS</sequence>
<protein>
    <submittedName>
        <fullName evidence="1">Uncharacterized protein</fullName>
    </submittedName>
</protein>
<gene>
    <name evidence="1" type="ORF">L195_g063812</name>
</gene>
<reference evidence="1 2" key="2">
    <citation type="journal article" date="2017" name="Front. Plant Sci.">
        <title>Gene Classification and Mining of Molecular Markers Useful in Red Clover (Trifolium pratense) Breeding.</title>
        <authorList>
            <person name="Istvanek J."/>
            <person name="Dluhosova J."/>
            <person name="Dluhos P."/>
            <person name="Patkova L."/>
            <person name="Nedelnik J."/>
            <person name="Repkova J."/>
        </authorList>
    </citation>
    <scope>NUCLEOTIDE SEQUENCE [LARGE SCALE GENOMIC DNA]</scope>
    <source>
        <strain evidence="2">cv. Tatra</strain>
        <tissue evidence="1">Young leaves</tissue>
    </source>
</reference>
<organism evidence="1 2">
    <name type="scientific">Trifolium pratense</name>
    <name type="common">Red clover</name>
    <dbReference type="NCBI Taxonomy" id="57577"/>
    <lineage>
        <taxon>Eukaryota</taxon>
        <taxon>Viridiplantae</taxon>
        <taxon>Streptophyta</taxon>
        <taxon>Embryophyta</taxon>
        <taxon>Tracheophyta</taxon>
        <taxon>Spermatophyta</taxon>
        <taxon>Magnoliopsida</taxon>
        <taxon>eudicotyledons</taxon>
        <taxon>Gunneridae</taxon>
        <taxon>Pentapetalae</taxon>
        <taxon>rosids</taxon>
        <taxon>fabids</taxon>
        <taxon>Fabales</taxon>
        <taxon>Fabaceae</taxon>
        <taxon>Papilionoideae</taxon>
        <taxon>50 kb inversion clade</taxon>
        <taxon>NPAAA clade</taxon>
        <taxon>Hologalegina</taxon>
        <taxon>IRL clade</taxon>
        <taxon>Trifolieae</taxon>
        <taxon>Trifolium</taxon>
    </lineage>
</organism>
<proteinExistence type="predicted"/>
<accession>A0A2K3KP53</accession>